<organism evidence="2 3">
    <name type="scientific">Cuscuta epithymum</name>
    <dbReference type="NCBI Taxonomy" id="186058"/>
    <lineage>
        <taxon>Eukaryota</taxon>
        <taxon>Viridiplantae</taxon>
        <taxon>Streptophyta</taxon>
        <taxon>Embryophyta</taxon>
        <taxon>Tracheophyta</taxon>
        <taxon>Spermatophyta</taxon>
        <taxon>Magnoliopsida</taxon>
        <taxon>eudicotyledons</taxon>
        <taxon>Gunneridae</taxon>
        <taxon>Pentapetalae</taxon>
        <taxon>asterids</taxon>
        <taxon>lamiids</taxon>
        <taxon>Solanales</taxon>
        <taxon>Convolvulaceae</taxon>
        <taxon>Cuscuteae</taxon>
        <taxon>Cuscuta</taxon>
        <taxon>Cuscuta subgen. Cuscuta</taxon>
    </lineage>
</organism>
<proteinExistence type="predicted"/>
<dbReference type="EMBL" id="CAMAPF010000930">
    <property type="protein sequence ID" value="CAH9123209.1"/>
    <property type="molecule type" value="Genomic_DNA"/>
</dbReference>
<feature type="region of interest" description="Disordered" evidence="1">
    <location>
        <begin position="26"/>
        <end position="104"/>
    </location>
</feature>
<comment type="caution">
    <text evidence="2">The sequence shown here is derived from an EMBL/GenBank/DDBJ whole genome shotgun (WGS) entry which is preliminary data.</text>
</comment>
<accession>A0AAV0EM68</accession>
<evidence type="ECO:0000313" key="2">
    <source>
        <dbReference type="EMBL" id="CAH9123209.1"/>
    </source>
</evidence>
<dbReference type="Proteomes" id="UP001152523">
    <property type="component" value="Unassembled WGS sequence"/>
</dbReference>
<dbReference type="AlphaFoldDB" id="A0AAV0EM68"/>
<reference evidence="2" key="1">
    <citation type="submission" date="2022-07" db="EMBL/GenBank/DDBJ databases">
        <authorList>
            <person name="Macas J."/>
            <person name="Novak P."/>
            <person name="Neumann P."/>
        </authorList>
    </citation>
    <scope>NUCLEOTIDE SEQUENCE</scope>
</reference>
<name>A0AAV0EM68_9ASTE</name>
<sequence length="104" mass="11547">MGHSEKFCPLKYVEDLVLEKNFSADLRAGGGGKISPTRGGMWLGDKQGGPSRHWRTQQDEEGTMRQGRKGSIAESESSGTKEEIRSGAGEVTVDQKRRRVWKEP</sequence>
<protein>
    <submittedName>
        <fullName evidence="2">Uncharacterized protein</fullName>
    </submittedName>
</protein>
<feature type="non-terminal residue" evidence="2">
    <location>
        <position position="104"/>
    </location>
</feature>
<gene>
    <name evidence="2" type="ORF">CEPIT_LOCUS25036</name>
</gene>
<evidence type="ECO:0000313" key="3">
    <source>
        <dbReference type="Proteomes" id="UP001152523"/>
    </source>
</evidence>
<keyword evidence="3" id="KW-1185">Reference proteome</keyword>
<evidence type="ECO:0000256" key="1">
    <source>
        <dbReference type="SAM" id="MobiDB-lite"/>
    </source>
</evidence>